<evidence type="ECO:0000259" key="4">
    <source>
        <dbReference type="Pfam" id="PF00155"/>
    </source>
</evidence>
<dbReference type="SUPFAM" id="SSF56784">
    <property type="entry name" value="HAD-like"/>
    <property type="match status" value="1"/>
</dbReference>
<dbReference type="Gene3D" id="1.10.150.240">
    <property type="entry name" value="Putative phosphatase, domain 2"/>
    <property type="match status" value="1"/>
</dbReference>
<evidence type="ECO:0000313" key="5">
    <source>
        <dbReference type="EMBL" id="SVA22187.1"/>
    </source>
</evidence>
<gene>
    <name evidence="5" type="ORF">METZ01_LOCUS75041</name>
</gene>
<dbReference type="AlphaFoldDB" id="A0A381U4F4"/>
<keyword evidence="2" id="KW-0808">Transferase</keyword>
<reference evidence="5" key="1">
    <citation type="submission" date="2018-05" db="EMBL/GenBank/DDBJ databases">
        <authorList>
            <person name="Lanie J.A."/>
            <person name="Ng W.-L."/>
            <person name="Kazmierczak K.M."/>
            <person name="Andrzejewski T.M."/>
            <person name="Davidsen T.M."/>
            <person name="Wayne K.J."/>
            <person name="Tettelin H."/>
            <person name="Glass J.I."/>
            <person name="Rusch D."/>
            <person name="Podicherti R."/>
            <person name="Tsui H.-C.T."/>
            <person name="Winkler M.E."/>
        </authorList>
    </citation>
    <scope>NUCLEOTIDE SEQUENCE</scope>
</reference>
<evidence type="ECO:0000256" key="1">
    <source>
        <dbReference type="ARBA" id="ARBA00022576"/>
    </source>
</evidence>
<dbReference type="SFLD" id="SFLDG01129">
    <property type="entry name" value="C1.5:_HAD__Beta-PGM__Phosphata"/>
    <property type="match status" value="1"/>
</dbReference>
<dbReference type="InterPro" id="IPR050106">
    <property type="entry name" value="HistidinolP_aminotransfase"/>
</dbReference>
<sequence length="583" mass="63251">MNREQSESSLTVLPGPVVVQCRPYVIPPKPKFIDLPLGNTERVIVSEEEAETLNSILSKFDANSIVGYPNSSELQQLLAERLEVLPDRVLVTAGADEALERALESVLGPGRELIVTSPTFEMIPIYARLAGGNVRQIPWLDGAYPVDGVLEAVGADTAVIAVVTPNNPTGAVVSLVDIQRIALAVPHILILVDMAYSEFADVNLTGDLLNHPNVVMTRSLSKAWGMPGLRVGYAVGDAQVISWMRRAGGPYTISGLSLSIAEERIRQGEESIGVYVQRVRAERSKLTTLISELGGRPLPSQANFVLARFENARWVRDGLAGLGIGSRSFSDNEELKHTLRISCPGDQSAFARLEHAFKAVLNPEAILFDLDGVLADVSASYRMSIIETAKSFGVSITVDDISAIKARGNANNDWQVTQRLLLDHGLALSLAEVIGRFESLYQGTETEPGLRATETLLVERPWLELLGRRYSLAVVTGRPRRDAERFLHDNGIRDLFAALVCMEDAELKPSPMPVRLALRHLGVTRAWMLGDTPDDLVAARAAGVVPVGVAPPGEVLESAKNTLIEAGAACVLEKTEQLMEKLK</sequence>
<keyword evidence="3" id="KW-0663">Pyridoxal phosphate</keyword>
<dbReference type="GO" id="GO:0008483">
    <property type="term" value="F:transaminase activity"/>
    <property type="evidence" value="ECO:0007669"/>
    <property type="project" value="UniProtKB-KW"/>
</dbReference>
<dbReference type="InterPro" id="IPR036412">
    <property type="entry name" value="HAD-like_sf"/>
</dbReference>
<dbReference type="Gene3D" id="3.40.640.10">
    <property type="entry name" value="Type I PLP-dependent aspartate aminotransferase-like (Major domain)"/>
    <property type="match status" value="1"/>
</dbReference>
<dbReference type="PROSITE" id="PS00105">
    <property type="entry name" value="AA_TRANSFER_CLASS_1"/>
    <property type="match status" value="1"/>
</dbReference>
<dbReference type="EMBL" id="UINC01005576">
    <property type="protein sequence ID" value="SVA22187.1"/>
    <property type="molecule type" value="Genomic_DNA"/>
</dbReference>
<evidence type="ECO:0000256" key="2">
    <source>
        <dbReference type="ARBA" id="ARBA00022679"/>
    </source>
</evidence>
<keyword evidence="1" id="KW-0032">Aminotransferase</keyword>
<dbReference type="InterPro" id="IPR015422">
    <property type="entry name" value="PyrdxlP-dep_Trfase_small"/>
</dbReference>
<dbReference type="NCBIfam" id="TIGR01548">
    <property type="entry name" value="HAD-SF-IA-hyp1"/>
    <property type="match status" value="1"/>
</dbReference>
<protein>
    <recommendedName>
        <fullName evidence="4">Aminotransferase class I/classII large domain-containing protein</fullName>
    </recommendedName>
</protein>
<dbReference type="CDD" id="cd00609">
    <property type="entry name" value="AAT_like"/>
    <property type="match status" value="1"/>
</dbReference>
<dbReference type="Gene3D" id="3.40.50.1000">
    <property type="entry name" value="HAD superfamily/HAD-like"/>
    <property type="match status" value="1"/>
</dbReference>
<dbReference type="InterPro" id="IPR006439">
    <property type="entry name" value="HAD-SF_hydro_IA"/>
</dbReference>
<dbReference type="GO" id="GO:0030170">
    <property type="term" value="F:pyridoxal phosphate binding"/>
    <property type="evidence" value="ECO:0007669"/>
    <property type="project" value="InterPro"/>
</dbReference>
<dbReference type="Pfam" id="PF00155">
    <property type="entry name" value="Aminotran_1_2"/>
    <property type="match status" value="1"/>
</dbReference>
<dbReference type="Pfam" id="PF13419">
    <property type="entry name" value="HAD_2"/>
    <property type="match status" value="1"/>
</dbReference>
<dbReference type="InterPro" id="IPR015424">
    <property type="entry name" value="PyrdxlP-dep_Trfase"/>
</dbReference>
<organism evidence="5">
    <name type="scientific">marine metagenome</name>
    <dbReference type="NCBI Taxonomy" id="408172"/>
    <lineage>
        <taxon>unclassified sequences</taxon>
        <taxon>metagenomes</taxon>
        <taxon>ecological metagenomes</taxon>
    </lineage>
</organism>
<feature type="domain" description="Aminotransferase class I/classII large" evidence="4">
    <location>
        <begin position="51"/>
        <end position="308"/>
    </location>
</feature>
<proteinExistence type="predicted"/>
<dbReference type="PANTHER" id="PTHR43643:SF2">
    <property type="entry name" value="INDUCIBLE LYSINE DECARBOXYLASE"/>
    <property type="match status" value="1"/>
</dbReference>
<dbReference type="InterPro" id="IPR004839">
    <property type="entry name" value="Aminotransferase_I/II_large"/>
</dbReference>
<dbReference type="PANTHER" id="PTHR43643">
    <property type="entry name" value="HISTIDINOL-PHOSPHATE AMINOTRANSFERASE 2"/>
    <property type="match status" value="1"/>
</dbReference>
<dbReference type="NCBIfam" id="TIGR01549">
    <property type="entry name" value="HAD-SF-IA-v1"/>
    <property type="match status" value="1"/>
</dbReference>
<evidence type="ECO:0000256" key="3">
    <source>
        <dbReference type="ARBA" id="ARBA00022898"/>
    </source>
</evidence>
<dbReference type="InterPro" id="IPR004838">
    <property type="entry name" value="NHTrfase_class1_PyrdxlP-BS"/>
</dbReference>
<dbReference type="InterPro" id="IPR041492">
    <property type="entry name" value="HAD_2"/>
</dbReference>
<dbReference type="InterPro" id="IPR015421">
    <property type="entry name" value="PyrdxlP-dep_Trfase_major"/>
</dbReference>
<dbReference type="Gene3D" id="3.90.1150.10">
    <property type="entry name" value="Aspartate Aminotransferase, domain 1"/>
    <property type="match status" value="1"/>
</dbReference>
<name>A0A381U4F4_9ZZZZ</name>
<dbReference type="SFLD" id="SFLDS00003">
    <property type="entry name" value="Haloacid_Dehalogenase"/>
    <property type="match status" value="1"/>
</dbReference>
<accession>A0A381U4F4</accession>
<dbReference type="SUPFAM" id="SSF53383">
    <property type="entry name" value="PLP-dependent transferases"/>
    <property type="match status" value="1"/>
</dbReference>
<dbReference type="InterPro" id="IPR023198">
    <property type="entry name" value="PGP-like_dom2"/>
</dbReference>
<dbReference type="InterPro" id="IPR006438">
    <property type="entry name" value="HAD-SF_TIGR01548"/>
</dbReference>
<dbReference type="InterPro" id="IPR023214">
    <property type="entry name" value="HAD_sf"/>
</dbReference>